<dbReference type="EMBL" id="CP051651">
    <property type="protein sequence ID" value="QJD68034.1"/>
    <property type="molecule type" value="Genomic_DNA"/>
</dbReference>
<reference evidence="1 2" key="1">
    <citation type="submission" date="2020-04" db="EMBL/GenBank/DDBJ databases">
        <title>Genome-Wide Identification of 5-Methylcytosine Sites in Bacterial Genomes By High-Throughput Sequencing of MspJI Restriction Fragments.</title>
        <authorList>
            <person name="Wu V."/>
        </authorList>
    </citation>
    <scope>NUCLEOTIDE SEQUENCE [LARGE SCALE GENOMIC DNA]</scope>
    <source>
        <strain evidence="1 2">NEB122</strain>
    </source>
</reference>
<protein>
    <submittedName>
        <fullName evidence="1">Uncharacterized protein</fullName>
    </submittedName>
</protein>
<dbReference type="RefSeq" id="WP_169706281.1">
    <property type="nucleotide sequence ID" value="NZ_CP051651.1"/>
</dbReference>
<name>A0A7Z2VAK0_XANCA</name>
<dbReference type="AlphaFoldDB" id="A0A7Z2VAK0"/>
<proteinExistence type="predicted"/>
<sequence length="132" mass="15261">MNETLVEETRHWLSEHPDSLSLYSQALDKYSHEAFHRNLLDDLRLSLEKLLHDIFGNAKSLENQIPQVGQHIKSKGGSAELSNMFVKLIDYYAKYNNSYVKHDDAVIEEEIEFILEITSSFMKHLVRLAGRG</sequence>
<accession>A0A7Z2VAK0</accession>
<evidence type="ECO:0000313" key="2">
    <source>
        <dbReference type="Proteomes" id="UP000503498"/>
    </source>
</evidence>
<dbReference type="Proteomes" id="UP000503498">
    <property type="component" value="Chromosome"/>
</dbReference>
<reference evidence="1 2" key="2">
    <citation type="submission" date="2020-04" db="EMBL/GenBank/DDBJ databases">
        <authorList>
            <person name="Fomenkov A."/>
            <person name="Anton B.P."/>
            <person name="Roberts R.J."/>
        </authorList>
    </citation>
    <scope>NUCLEOTIDE SEQUENCE [LARGE SCALE GENOMIC DNA]</scope>
    <source>
        <strain evidence="1 2">NEB122</strain>
    </source>
</reference>
<evidence type="ECO:0000313" key="1">
    <source>
        <dbReference type="EMBL" id="QJD68034.1"/>
    </source>
</evidence>
<organism evidence="1 2">
    <name type="scientific">Xanthomonas campestris pv. badrii</name>
    <dbReference type="NCBI Taxonomy" id="149696"/>
    <lineage>
        <taxon>Bacteria</taxon>
        <taxon>Pseudomonadati</taxon>
        <taxon>Pseudomonadota</taxon>
        <taxon>Gammaproteobacteria</taxon>
        <taxon>Lysobacterales</taxon>
        <taxon>Lysobacteraceae</taxon>
        <taxon>Xanthomonas</taxon>
    </lineage>
</organism>
<gene>
    <name evidence="1" type="ORF">HG421_10125</name>
</gene>